<evidence type="ECO:0000313" key="7">
    <source>
        <dbReference type="Proteomes" id="UP001164081"/>
    </source>
</evidence>
<evidence type="ECO:0000256" key="2">
    <source>
        <dbReference type="ARBA" id="ARBA00022801"/>
    </source>
</evidence>
<dbReference type="GO" id="GO:0005829">
    <property type="term" value="C:cytosol"/>
    <property type="evidence" value="ECO:0007669"/>
    <property type="project" value="TreeGrafter"/>
</dbReference>
<evidence type="ECO:0000256" key="3">
    <source>
        <dbReference type="ARBA" id="ARBA00022806"/>
    </source>
</evidence>
<accession>A0A3F3L8W3</accession>
<dbReference type="PANTHER" id="PTHR11070">
    <property type="entry name" value="UVRD / RECB / PCRA DNA HELICASE FAMILY MEMBER"/>
    <property type="match status" value="1"/>
</dbReference>
<dbReference type="GO" id="GO:0003677">
    <property type="term" value="F:DNA binding"/>
    <property type="evidence" value="ECO:0007669"/>
    <property type="project" value="InterPro"/>
</dbReference>
<keyword evidence="2" id="KW-0378">Hydrolase</keyword>
<evidence type="ECO:0000256" key="1">
    <source>
        <dbReference type="ARBA" id="ARBA00022741"/>
    </source>
</evidence>
<dbReference type="InterPro" id="IPR014016">
    <property type="entry name" value="UvrD-like_ATP-bd"/>
</dbReference>
<dbReference type="InterPro" id="IPR027417">
    <property type="entry name" value="P-loop_NTPase"/>
</dbReference>
<reference evidence="6" key="1">
    <citation type="journal article" date="2022" name="J Glob Antimicrob Resist">
        <title>Comparative analysis of IMP-4- and OXA-58-containing plasmids of three carbapenemase-producing Acinetobacter ursingii strains in the Netherlands.</title>
        <authorList>
            <person name="Hendrickx A.P.A."/>
            <person name="Schade R.P."/>
            <person name="Landman F."/>
            <person name="Bosch T."/>
            <person name="Schouls L.M."/>
            <person name="van Dijk K."/>
        </authorList>
    </citation>
    <scope>NUCLEOTIDE SEQUENCE</scope>
    <source>
        <strain evidence="6">RIVM_C010761</strain>
    </source>
</reference>
<dbReference type="Pfam" id="PF00580">
    <property type="entry name" value="UvrD-helicase"/>
    <property type="match status" value="1"/>
</dbReference>
<evidence type="ECO:0000256" key="4">
    <source>
        <dbReference type="ARBA" id="ARBA00022840"/>
    </source>
</evidence>
<dbReference type="Proteomes" id="UP001164081">
    <property type="component" value="Chromosome"/>
</dbReference>
<keyword evidence="3" id="KW-0347">Helicase</keyword>
<dbReference type="GO" id="GO:0005524">
    <property type="term" value="F:ATP binding"/>
    <property type="evidence" value="ECO:0007669"/>
    <property type="project" value="UniProtKB-KW"/>
</dbReference>
<dbReference type="SUPFAM" id="SSF52540">
    <property type="entry name" value="P-loop containing nucleoside triphosphate hydrolases"/>
    <property type="match status" value="1"/>
</dbReference>
<keyword evidence="4" id="KW-0067">ATP-binding</keyword>
<dbReference type="InterPro" id="IPR000212">
    <property type="entry name" value="DNA_helicase_UvrD/REP"/>
</dbReference>
<protein>
    <submittedName>
        <fullName evidence="6">AAA family ATPase</fullName>
    </submittedName>
</protein>
<organism evidence="6 7">
    <name type="scientific">Acinetobacter ursingii</name>
    <dbReference type="NCBI Taxonomy" id="108980"/>
    <lineage>
        <taxon>Bacteria</taxon>
        <taxon>Pseudomonadati</taxon>
        <taxon>Pseudomonadota</taxon>
        <taxon>Gammaproteobacteria</taxon>
        <taxon>Moraxellales</taxon>
        <taxon>Moraxellaceae</taxon>
        <taxon>Acinetobacter</taxon>
    </lineage>
</organism>
<dbReference type="GO" id="GO:0000725">
    <property type="term" value="P:recombinational repair"/>
    <property type="evidence" value="ECO:0007669"/>
    <property type="project" value="TreeGrafter"/>
</dbReference>
<dbReference type="PANTHER" id="PTHR11070:SF3">
    <property type="entry name" value="DNA 3'-5' HELICASE"/>
    <property type="match status" value="1"/>
</dbReference>
<evidence type="ECO:0000259" key="5">
    <source>
        <dbReference type="Pfam" id="PF00580"/>
    </source>
</evidence>
<dbReference type="GO" id="GO:0043138">
    <property type="term" value="F:3'-5' DNA helicase activity"/>
    <property type="evidence" value="ECO:0007669"/>
    <property type="project" value="TreeGrafter"/>
</dbReference>
<sequence>MKSVNSLVLEDLIFDYVSSSPPQSFILYAGAGAGKTHTLHQVLNKIKEDILLSLGRENKKLAVITYTNAACDEIKERVNFDNNFFVSTIHSFAWSLISPFTKEIKDIIKENLKEIINEEEKALKKSRDLNNKTSIGRQERIRKSLKRLSSLESTRCFNYNPNYSNVEESSLEHSEVIDIFSKLLVEKKSFRKILVNKFPILFLDEAQDTYEKVIDALVQTQIEFHSQFVIGLFGDNMQRIFTNNKKDLSKFIPENWKRPEKIENWRCPKRVVTLINKVRFDADKFQQESKVNHNGFARCLIVDTNKPNLDKLLVEDEICKTMREITNDDKWNIRSEIKTLILEHHMAATRSGFHKFYKPLYDSALRSKLSAADTQSLRFLVGTFCEFINSVKSKNNFNIIRILRSSSDIFLDFSTVEDQLSYLKNIRDKKNELFDLLMDSSNSIKIILNYIYQTNLLNIPPLLIQALILDNYAVDADSSSSELIAYSQALDAKIDQLFKYASYIDGSSAFDTHQGVKGLQFERVMAILDDDEAGGFLFNYDKFLGIKSLSDSDKKNEAQGEDNALSRTRRLFYVICSRAEKSLAVVCYTKNSELLKGKLIEKEWFDESEIHLI</sequence>
<dbReference type="AlphaFoldDB" id="A0A3F3L8W3"/>
<dbReference type="Gene3D" id="3.40.50.300">
    <property type="entry name" value="P-loop containing nucleotide triphosphate hydrolases"/>
    <property type="match status" value="2"/>
</dbReference>
<name>A0A3F3L8W3_9GAMM</name>
<dbReference type="EMBL" id="CP089044">
    <property type="protein sequence ID" value="UYF76166.1"/>
    <property type="molecule type" value="Genomic_DNA"/>
</dbReference>
<keyword evidence="1" id="KW-0547">Nucleotide-binding</keyword>
<gene>
    <name evidence="6" type="ORF">LSO58_04485</name>
</gene>
<proteinExistence type="predicted"/>
<dbReference type="RefSeq" id="WP_004987421.1">
    <property type="nucleotide sequence ID" value="NZ_AP018824.1"/>
</dbReference>
<dbReference type="GO" id="GO:0016787">
    <property type="term" value="F:hydrolase activity"/>
    <property type="evidence" value="ECO:0007669"/>
    <property type="project" value="UniProtKB-KW"/>
</dbReference>
<feature type="domain" description="UvrD-like helicase ATP-binding" evidence="5">
    <location>
        <begin position="21"/>
        <end position="242"/>
    </location>
</feature>
<evidence type="ECO:0000313" key="6">
    <source>
        <dbReference type="EMBL" id="UYF76166.1"/>
    </source>
</evidence>